<feature type="compositionally biased region" description="Low complexity" evidence="1">
    <location>
        <begin position="18"/>
        <end position="32"/>
    </location>
</feature>
<proteinExistence type="predicted"/>
<keyword evidence="3" id="KW-1185">Reference proteome</keyword>
<comment type="caution">
    <text evidence="2">The sequence shown here is derived from an EMBL/GenBank/DDBJ whole genome shotgun (WGS) entry which is preliminary data.</text>
</comment>
<evidence type="ECO:0000313" key="2">
    <source>
        <dbReference type="EMBL" id="KAG2291922.1"/>
    </source>
</evidence>
<dbReference type="EMBL" id="JAAMPC010000009">
    <property type="protein sequence ID" value="KAG2291922.1"/>
    <property type="molecule type" value="Genomic_DNA"/>
</dbReference>
<evidence type="ECO:0000313" key="3">
    <source>
        <dbReference type="Proteomes" id="UP000886595"/>
    </source>
</evidence>
<sequence>MKSLQELVPNGNKDVGGSHENTSSTSTENQTTAKMTEHQVAKLMKRTWEQRCSTYKAKASASSPSPKPQPSQPPRVLLVNH</sequence>
<evidence type="ECO:0000256" key="1">
    <source>
        <dbReference type="SAM" id="MobiDB-lite"/>
    </source>
</evidence>
<dbReference type="AlphaFoldDB" id="A0A8X7RPY2"/>
<organism evidence="2 3">
    <name type="scientific">Brassica carinata</name>
    <name type="common">Ethiopian mustard</name>
    <name type="synonym">Abyssinian cabbage</name>
    <dbReference type="NCBI Taxonomy" id="52824"/>
    <lineage>
        <taxon>Eukaryota</taxon>
        <taxon>Viridiplantae</taxon>
        <taxon>Streptophyta</taxon>
        <taxon>Embryophyta</taxon>
        <taxon>Tracheophyta</taxon>
        <taxon>Spermatophyta</taxon>
        <taxon>Magnoliopsida</taxon>
        <taxon>eudicotyledons</taxon>
        <taxon>Gunneridae</taxon>
        <taxon>Pentapetalae</taxon>
        <taxon>rosids</taxon>
        <taxon>malvids</taxon>
        <taxon>Brassicales</taxon>
        <taxon>Brassicaceae</taxon>
        <taxon>Brassiceae</taxon>
        <taxon>Brassica</taxon>
    </lineage>
</organism>
<feature type="region of interest" description="Disordered" evidence="1">
    <location>
        <begin position="1"/>
        <end position="81"/>
    </location>
</feature>
<protein>
    <submittedName>
        <fullName evidence="2">Uncharacterized protein</fullName>
    </submittedName>
</protein>
<name>A0A8X7RPY2_BRACI</name>
<accession>A0A8X7RPY2</accession>
<gene>
    <name evidence="2" type="ORF">Bca52824_038591</name>
</gene>
<dbReference type="Proteomes" id="UP000886595">
    <property type="component" value="Unassembled WGS sequence"/>
</dbReference>
<reference evidence="2 3" key="1">
    <citation type="submission" date="2020-02" db="EMBL/GenBank/DDBJ databases">
        <authorList>
            <person name="Ma Q."/>
            <person name="Huang Y."/>
            <person name="Song X."/>
            <person name="Pei D."/>
        </authorList>
    </citation>
    <scope>NUCLEOTIDE SEQUENCE [LARGE SCALE GENOMIC DNA]</scope>
    <source>
        <strain evidence="2">Sxm20200214</strain>
        <tissue evidence="2">Leaf</tissue>
    </source>
</reference>